<sequence>MDQNTPSSPGKTALHDAASFGREDIVTLLLEYDADVAAVDAAGKVALHEAAWLGRKGVVEALLAHNASVFATDNNASHKLFALMKLTRKSLPLPTRKSDFLCLSHS</sequence>
<dbReference type="Proteomes" id="UP000324222">
    <property type="component" value="Unassembled WGS sequence"/>
</dbReference>
<proteinExistence type="predicted"/>
<dbReference type="AlphaFoldDB" id="A0A5B7FHE4"/>
<name>A0A5B7FHE4_PORTR</name>
<keyword evidence="1" id="KW-0677">Repeat</keyword>
<dbReference type="SUPFAM" id="SSF48403">
    <property type="entry name" value="Ankyrin repeat"/>
    <property type="match status" value="1"/>
</dbReference>
<dbReference type="SMART" id="SM00248">
    <property type="entry name" value="ANK"/>
    <property type="match status" value="2"/>
</dbReference>
<feature type="repeat" description="ANK" evidence="3">
    <location>
        <begin position="9"/>
        <end position="41"/>
    </location>
</feature>
<dbReference type="EMBL" id="VSRR010006036">
    <property type="protein sequence ID" value="MPC43904.1"/>
    <property type="molecule type" value="Genomic_DNA"/>
</dbReference>
<evidence type="ECO:0000313" key="4">
    <source>
        <dbReference type="EMBL" id="MPC43904.1"/>
    </source>
</evidence>
<evidence type="ECO:0000256" key="3">
    <source>
        <dbReference type="PROSITE-ProRule" id="PRU00023"/>
    </source>
</evidence>
<feature type="repeat" description="ANK" evidence="3">
    <location>
        <begin position="42"/>
        <end position="74"/>
    </location>
</feature>
<accession>A0A5B7FHE4</accession>
<dbReference type="InterPro" id="IPR036770">
    <property type="entry name" value="Ankyrin_rpt-contain_sf"/>
</dbReference>
<keyword evidence="2 3" id="KW-0040">ANK repeat</keyword>
<gene>
    <name evidence="4" type="primary">AKR1</name>
    <name evidence="4" type="ORF">E2C01_037559</name>
</gene>
<evidence type="ECO:0000256" key="1">
    <source>
        <dbReference type="ARBA" id="ARBA00022737"/>
    </source>
</evidence>
<dbReference type="Pfam" id="PF12796">
    <property type="entry name" value="Ank_2"/>
    <property type="match status" value="1"/>
</dbReference>
<dbReference type="InterPro" id="IPR002110">
    <property type="entry name" value="Ankyrin_rpt"/>
</dbReference>
<dbReference type="OrthoDB" id="6362433at2759"/>
<evidence type="ECO:0000313" key="5">
    <source>
        <dbReference type="Proteomes" id="UP000324222"/>
    </source>
</evidence>
<reference evidence="4 5" key="1">
    <citation type="submission" date="2019-05" db="EMBL/GenBank/DDBJ databases">
        <title>Another draft genome of Portunus trituberculatus and its Hox gene families provides insights of decapod evolution.</title>
        <authorList>
            <person name="Jeong J.-H."/>
            <person name="Song I."/>
            <person name="Kim S."/>
            <person name="Choi T."/>
            <person name="Kim D."/>
            <person name="Ryu S."/>
            <person name="Kim W."/>
        </authorList>
    </citation>
    <scope>NUCLEOTIDE SEQUENCE [LARGE SCALE GENOMIC DNA]</scope>
    <source>
        <tissue evidence="4">Muscle</tissue>
    </source>
</reference>
<keyword evidence="5" id="KW-1185">Reference proteome</keyword>
<comment type="caution">
    <text evidence="4">The sequence shown here is derived from an EMBL/GenBank/DDBJ whole genome shotgun (WGS) entry which is preliminary data.</text>
</comment>
<dbReference type="PROSITE" id="PS50088">
    <property type="entry name" value="ANK_REPEAT"/>
    <property type="match status" value="2"/>
</dbReference>
<dbReference type="GO" id="GO:0016740">
    <property type="term" value="F:transferase activity"/>
    <property type="evidence" value="ECO:0007669"/>
    <property type="project" value="UniProtKB-KW"/>
</dbReference>
<organism evidence="4 5">
    <name type="scientific">Portunus trituberculatus</name>
    <name type="common">Swimming crab</name>
    <name type="synonym">Neptunus trituberculatus</name>
    <dbReference type="NCBI Taxonomy" id="210409"/>
    <lineage>
        <taxon>Eukaryota</taxon>
        <taxon>Metazoa</taxon>
        <taxon>Ecdysozoa</taxon>
        <taxon>Arthropoda</taxon>
        <taxon>Crustacea</taxon>
        <taxon>Multicrustacea</taxon>
        <taxon>Malacostraca</taxon>
        <taxon>Eumalacostraca</taxon>
        <taxon>Eucarida</taxon>
        <taxon>Decapoda</taxon>
        <taxon>Pleocyemata</taxon>
        <taxon>Brachyura</taxon>
        <taxon>Eubrachyura</taxon>
        <taxon>Portunoidea</taxon>
        <taxon>Portunidae</taxon>
        <taxon>Portuninae</taxon>
        <taxon>Portunus</taxon>
    </lineage>
</organism>
<keyword evidence="4" id="KW-0808">Transferase</keyword>
<dbReference type="PANTHER" id="PTHR24171">
    <property type="entry name" value="ANKYRIN REPEAT DOMAIN-CONTAINING PROTEIN 39-RELATED"/>
    <property type="match status" value="1"/>
</dbReference>
<evidence type="ECO:0000256" key="2">
    <source>
        <dbReference type="ARBA" id="ARBA00023043"/>
    </source>
</evidence>
<dbReference type="Gene3D" id="1.25.40.20">
    <property type="entry name" value="Ankyrin repeat-containing domain"/>
    <property type="match status" value="1"/>
</dbReference>
<protein>
    <submittedName>
        <fullName evidence="4">Palmitoyltransferase AKR1</fullName>
    </submittedName>
</protein>
<dbReference type="PROSITE" id="PS50297">
    <property type="entry name" value="ANK_REP_REGION"/>
    <property type="match status" value="2"/>
</dbReference>